<gene>
    <name evidence="10" type="ORF">CALMAC_LOCUS20871</name>
</gene>
<dbReference type="Gene3D" id="1.20.1560.10">
    <property type="entry name" value="ABC transporter type 1, transmembrane domain"/>
    <property type="match status" value="1"/>
</dbReference>
<accession>A0A653DXT7</accession>
<keyword evidence="5 7" id="KW-1133">Transmembrane helix</keyword>
<keyword evidence="3" id="KW-0547">Nucleotide-binding</keyword>
<protein>
    <submittedName>
        <fullName evidence="10">Uncharacterized protein</fullName>
    </submittedName>
</protein>
<dbReference type="GO" id="GO:0005524">
    <property type="term" value="F:ATP binding"/>
    <property type="evidence" value="ECO:0007669"/>
    <property type="project" value="UniProtKB-KW"/>
</dbReference>
<proteinExistence type="predicted"/>
<evidence type="ECO:0000256" key="5">
    <source>
        <dbReference type="ARBA" id="ARBA00022989"/>
    </source>
</evidence>
<keyword evidence="4" id="KW-0067">ATP-binding</keyword>
<dbReference type="SUPFAM" id="SSF90123">
    <property type="entry name" value="ABC transporter transmembrane region"/>
    <property type="match status" value="1"/>
</dbReference>
<reference evidence="10 11" key="1">
    <citation type="submission" date="2019-01" db="EMBL/GenBank/DDBJ databases">
        <authorList>
            <person name="Sayadi A."/>
        </authorList>
    </citation>
    <scope>NUCLEOTIDE SEQUENCE [LARGE SCALE GENOMIC DNA]</scope>
</reference>
<evidence type="ECO:0000256" key="2">
    <source>
        <dbReference type="ARBA" id="ARBA00022692"/>
    </source>
</evidence>
<keyword evidence="6 7" id="KW-0472">Membrane</keyword>
<evidence type="ECO:0000256" key="4">
    <source>
        <dbReference type="ARBA" id="ARBA00022840"/>
    </source>
</evidence>
<dbReference type="Pfam" id="PF00664">
    <property type="entry name" value="ABC_membrane"/>
    <property type="match status" value="1"/>
</dbReference>
<evidence type="ECO:0000313" key="11">
    <source>
        <dbReference type="Proteomes" id="UP000410492"/>
    </source>
</evidence>
<dbReference type="InterPro" id="IPR050173">
    <property type="entry name" value="ABC_transporter_C-like"/>
</dbReference>
<evidence type="ECO:0000256" key="3">
    <source>
        <dbReference type="ARBA" id="ARBA00022741"/>
    </source>
</evidence>
<evidence type="ECO:0000256" key="7">
    <source>
        <dbReference type="SAM" id="Phobius"/>
    </source>
</evidence>
<feature type="transmembrane region" description="Helical" evidence="7">
    <location>
        <begin position="40"/>
        <end position="58"/>
    </location>
</feature>
<feature type="domain" description="ABC transmembrane type-1" evidence="9">
    <location>
        <begin position="19"/>
        <end position="127"/>
    </location>
</feature>
<evidence type="ECO:0000259" key="8">
    <source>
        <dbReference type="PROSITE" id="PS50006"/>
    </source>
</evidence>
<dbReference type="OrthoDB" id="6500128at2759"/>
<evidence type="ECO:0000256" key="6">
    <source>
        <dbReference type="ARBA" id="ARBA00023136"/>
    </source>
</evidence>
<dbReference type="InterPro" id="IPR036640">
    <property type="entry name" value="ABC1_TM_sf"/>
</dbReference>
<dbReference type="Proteomes" id="UP000410492">
    <property type="component" value="Unassembled WGS sequence"/>
</dbReference>
<dbReference type="InterPro" id="IPR011527">
    <property type="entry name" value="ABC1_TM_dom"/>
</dbReference>
<dbReference type="GO" id="GO:0016020">
    <property type="term" value="C:membrane"/>
    <property type="evidence" value="ECO:0007669"/>
    <property type="project" value="InterPro"/>
</dbReference>
<evidence type="ECO:0000256" key="1">
    <source>
        <dbReference type="ARBA" id="ARBA00022448"/>
    </source>
</evidence>
<dbReference type="InterPro" id="IPR000253">
    <property type="entry name" value="FHA_dom"/>
</dbReference>
<evidence type="ECO:0000259" key="9">
    <source>
        <dbReference type="PROSITE" id="PS50929"/>
    </source>
</evidence>
<feature type="domain" description="FHA" evidence="8">
    <location>
        <begin position="91"/>
        <end position="150"/>
    </location>
</feature>
<evidence type="ECO:0000313" key="10">
    <source>
        <dbReference type="EMBL" id="VEN64315.1"/>
    </source>
</evidence>
<keyword evidence="2 7" id="KW-0812">Transmembrane</keyword>
<keyword evidence="1" id="KW-0813">Transport</keyword>
<dbReference type="PROSITE" id="PS50006">
    <property type="entry name" value="FHA_DOMAIN"/>
    <property type="match status" value="1"/>
</dbReference>
<dbReference type="GO" id="GO:0140359">
    <property type="term" value="F:ABC-type transporter activity"/>
    <property type="evidence" value="ECO:0007669"/>
    <property type="project" value="InterPro"/>
</dbReference>
<sequence length="155" mass="17086">MKYIGWGLIFFGHTILNDIVPVLLASLIQQFSTPSTKTSELCITSLTLIFVTLASSILRHHSSFGMLQCGIRIRAAISALVYRKILKLSQNVLGRSTSAGQIINLLSNDLSRIDTMVTFMHVFWDTAHPSRYYLLVDLEASGSFFSGGNISDGDV</sequence>
<feature type="transmembrane region" description="Helical" evidence="7">
    <location>
        <begin position="6"/>
        <end position="28"/>
    </location>
</feature>
<dbReference type="PANTHER" id="PTHR24223">
    <property type="entry name" value="ATP-BINDING CASSETTE SUB-FAMILY C"/>
    <property type="match status" value="1"/>
</dbReference>
<dbReference type="EMBL" id="CAACVG010015274">
    <property type="protein sequence ID" value="VEN64315.1"/>
    <property type="molecule type" value="Genomic_DNA"/>
</dbReference>
<dbReference type="AlphaFoldDB" id="A0A653DXT7"/>
<keyword evidence="11" id="KW-1185">Reference proteome</keyword>
<dbReference type="PROSITE" id="PS50929">
    <property type="entry name" value="ABC_TM1F"/>
    <property type="match status" value="1"/>
</dbReference>
<name>A0A653DXT7_CALMS</name>
<organism evidence="10 11">
    <name type="scientific">Callosobruchus maculatus</name>
    <name type="common">Southern cowpea weevil</name>
    <name type="synonym">Pulse bruchid</name>
    <dbReference type="NCBI Taxonomy" id="64391"/>
    <lineage>
        <taxon>Eukaryota</taxon>
        <taxon>Metazoa</taxon>
        <taxon>Ecdysozoa</taxon>
        <taxon>Arthropoda</taxon>
        <taxon>Hexapoda</taxon>
        <taxon>Insecta</taxon>
        <taxon>Pterygota</taxon>
        <taxon>Neoptera</taxon>
        <taxon>Endopterygota</taxon>
        <taxon>Coleoptera</taxon>
        <taxon>Polyphaga</taxon>
        <taxon>Cucujiformia</taxon>
        <taxon>Chrysomeloidea</taxon>
        <taxon>Chrysomelidae</taxon>
        <taxon>Bruchinae</taxon>
        <taxon>Bruchini</taxon>
        <taxon>Callosobruchus</taxon>
    </lineage>
</organism>